<dbReference type="SUPFAM" id="SSF53800">
    <property type="entry name" value="Chelatase"/>
    <property type="match status" value="1"/>
</dbReference>
<dbReference type="EMBL" id="JAMPLM010000013">
    <property type="protein sequence ID" value="MEP1059872.1"/>
    <property type="molecule type" value="Genomic_DNA"/>
</dbReference>
<dbReference type="InterPro" id="IPR002762">
    <property type="entry name" value="CbiX-like"/>
</dbReference>
<name>A0ABV0KKU9_9CYAN</name>
<evidence type="ECO:0000313" key="4">
    <source>
        <dbReference type="Proteomes" id="UP001476950"/>
    </source>
</evidence>
<dbReference type="Pfam" id="PF01903">
    <property type="entry name" value="CbiX"/>
    <property type="match status" value="2"/>
</dbReference>
<dbReference type="Gene3D" id="3.40.50.1400">
    <property type="match status" value="2"/>
</dbReference>
<accession>A0ABV0KKU9</accession>
<proteinExistence type="predicted"/>
<dbReference type="Proteomes" id="UP001476950">
    <property type="component" value="Unassembled WGS sequence"/>
</dbReference>
<reference evidence="3 4" key="1">
    <citation type="submission" date="2022-04" db="EMBL/GenBank/DDBJ databases">
        <title>Positive selection, recombination, and allopatry shape intraspecific diversity of widespread and dominant cyanobacteria.</title>
        <authorList>
            <person name="Wei J."/>
            <person name="Shu W."/>
            <person name="Hu C."/>
        </authorList>
    </citation>
    <scope>NUCLEOTIDE SEQUENCE [LARGE SCALE GENOMIC DNA]</scope>
    <source>
        <strain evidence="3 4">AS-A4</strain>
    </source>
</reference>
<protein>
    <submittedName>
        <fullName evidence="3">Sirohydrochlorin chelatase</fullName>
    </submittedName>
</protein>
<dbReference type="RefSeq" id="WP_347240472.1">
    <property type="nucleotide sequence ID" value="NZ_JAMPLM010000013.1"/>
</dbReference>
<evidence type="ECO:0000256" key="2">
    <source>
        <dbReference type="ARBA" id="ARBA00023239"/>
    </source>
</evidence>
<evidence type="ECO:0000256" key="1">
    <source>
        <dbReference type="ARBA" id="ARBA00022723"/>
    </source>
</evidence>
<dbReference type="InterPro" id="IPR050963">
    <property type="entry name" value="Sirohydro_Cobaltochel/CbiX"/>
</dbReference>
<dbReference type="PANTHER" id="PTHR33542">
    <property type="entry name" value="SIROHYDROCHLORIN FERROCHELATASE, CHLOROPLASTIC"/>
    <property type="match status" value="1"/>
</dbReference>
<keyword evidence="2" id="KW-0456">Lyase</keyword>
<comment type="caution">
    <text evidence="3">The sequence shown here is derived from an EMBL/GenBank/DDBJ whole genome shotgun (WGS) entry which is preliminary data.</text>
</comment>
<dbReference type="CDD" id="cd03416">
    <property type="entry name" value="CbiX_SirB_N"/>
    <property type="match status" value="1"/>
</dbReference>
<dbReference type="PANTHER" id="PTHR33542:SF3">
    <property type="entry name" value="SIROHYDROCHLORIN FERROCHELATASE, CHLOROPLASTIC"/>
    <property type="match status" value="1"/>
</dbReference>
<keyword evidence="4" id="KW-1185">Reference proteome</keyword>
<keyword evidence="1" id="KW-0479">Metal-binding</keyword>
<evidence type="ECO:0000313" key="3">
    <source>
        <dbReference type="EMBL" id="MEP1059872.1"/>
    </source>
</evidence>
<sequence>MSYPSAYLLLSHGSRDPRPQAAMDALAERFAQKIPYAGLHSLATGSEGAIANDQSDFTTAPLHATATIECEPPLVGTAFLECHPLPLHQQIEQFSDRVKSATTASNGSAKPCKIAILPLFLLPGVHVMDDIPQEMALAQQALGDAIELDLRPAIGSHPGLHRLVTECMAKQPLEAWIVLAHGSRRPNGNQPVEDLAERLGTLTAYWSVPPSLESRLQELSQLGIRQIGILPYFLFAGGITDAIAQAVATLSQQFPTLKLHLAPPLAASSELTDLLVDLAQDEGEGKR</sequence>
<gene>
    <name evidence="3" type="ORF">NDI38_15645</name>
</gene>
<organism evidence="3 4">
    <name type="scientific">Stenomitos frigidus AS-A4</name>
    <dbReference type="NCBI Taxonomy" id="2933935"/>
    <lineage>
        <taxon>Bacteria</taxon>
        <taxon>Bacillati</taxon>
        <taxon>Cyanobacteriota</taxon>
        <taxon>Cyanophyceae</taxon>
        <taxon>Leptolyngbyales</taxon>
        <taxon>Leptolyngbyaceae</taxon>
        <taxon>Stenomitos</taxon>
    </lineage>
</organism>